<proteinExistence type="predicted"/>
<feature type="transmembrane region" description="Helical" evidence="1">
    <location>
        <begin position="39"/>
        <end position="59"/>
    </location>
</feature>
<keyword evidence="1" id="KW-0812">Transmembrane</keyword>
<reference evidence="2" key="1">
    <citation type="submission" date="2019-12" db="EMBL/GenBank/DDBJ databases">
        <authorList>
            <person name="Cremers G."/>
        </authorList>
    </citation>
    <scope>NUCLEOTIDE SEQUENCE</scope>
    <source>
        <strain evidence="2">Vvax</strain>
    </source>
</reference>
<sequence length="163" mass="17636">MLQKNPERFFIAWLCCWSAICYANTSLTQDMLAYDFVSLGISALAGLAGGSARTLLYLMGRANLVGNTRLLLLKDLGVSLICGVIGYVVVQGWNEFASVERFGIELPAVTKDLRLLVLLVCGYAPKWAFSKVHSLAEAAANRAQKTIQGNPDPITDVAPLGDK</sequence>
<evidence type="ECO:0000313" key="2">
    <source>
        <dbReference type="EMBL" id="CAA2107608.1"/>
    </source>
</evidence>
<dbReference type="EMBL" id="LR743507">
    <property type="protein sequence ID" value="CAA2107608.1"/>
    <property type="molecule type" value="Genomic_DNA"/>
</dbReference>
<dbReference type="AlphaFoldDB" id="A0A679J916"/>
<feature type="transmembrane region" description="Helical" evidence="1">
    <location>
        <begin position="71"/>
        <end position="93"/>
    </location>
</feature>
<dbReference type="RefSeq" id="WP_339091856.1">
    <property type="nucleotide sequence ID" value="NZ_LR743507.1"/>
</dbReference>
<accession>A0A679J916</accession>
<keyword evidence="1" id="KW-0472">Membrane</keyword>
<protein>
    <submittedName>
        <fullName evidence="2">Uncharacterized protein</fullName>
    </submittedName>
</protein>
<organism evidence="2">
    <name type="scientific">Variovorax paradoxus</name>
    <dbReference type="NCBI Taxonomy" id="34073"/>
    <lineage>
        <taxon>Bacteria</taxon>
        <taxon>Pseudomonadati</taxon>
        <taxon>Pseudomonadota</taxon>
        <taxon>Betaproteobacteria</taxon>
        <taxon>Burkholderiales</taxon>
        <taxon>Comamonadaceae</taxon>
        <taxon>Variovorax</taxon>
    </lineage>
</organism>
<name>A0A679J916_VARPD</name>
<gene>
    <name evidence="2" type="ORF">VVAX_04318</name>
</gene>
<keyword evidence="1" id="KW-1133">Transmembrane helix</keyword>
<evidence type="ECO:0000256" key="1">
    <source>
        <dbReference type="SAM" id="Phobius"/>
    </source>
</evidence>